<protein>
    <submittedName>
        <fullName evidence="2">Uncharacterized protein</fullName>
    </submittedName>
</protein>
<evidence type="ECO:0000313" key="2">
    <source>
        <dbReference type="EMBL" id="RKN02833.1"/>
    </source>
</evidence>
<evidence type="ECO:0000256" key="1">
    <source>
        <dbReference type="SAM" id="MobiDB-lite"/>
    </source>
</evidence>
<dbReference type="AlphaFoldDB" id="A0A3A9VRM0"/>
<evidence type="ECO:0000313" key="4">
    <source>
        <dbReference type="Proteomes" id="UP000268652"/>
    </source>
</evidence>
<dbReference type="Proteomes" id="UP000275024">
    <property type="component" value="Unassembled WGS sequence"/>
</dbReference>
<feature type="region of interest" description="Disordered" evidence="1">
    <location>
        <begin position="212"/>
        <end position="280"/>
    </location>
</feature>
<reference evidence="4 5" key="1">
    <citation type="submission" date="2018-09" db="EMBL/GenBank/DDBJ databases">
        <title>Streptomyces sp. nov. DS1-2, an endophytic actinomycete isolated from roots of Dendrobium scabrilingue.</title>
        <authorList>
            <person name="Kuncharoen N."/>
            <person name="Kudo T."/>
            <person name="Ohkuma M."/>
            <person name="Yuki M."/>
            <person name="Tanasupawat S."/>
        </authorList>
    </citation>
    <scope>NUCLEOTIDE SEQUENCE [LARGE SCALE GENOMIC DNA]</scope>
    <source>
        <strain evidence="2 5">AZ1-7</strain>
        <strain evidence="3 4">DS1-2</strain>
    </source>
</reference>
<dbReference type="EMBL" id="RBDY01000078">
    <property type="protein sequence ID" value="RKN12358.1"/>
    <property type="molecule type" value="Genomic_DNA"/>
</dbReference>
<organism evidence="2 5">
    <name type="scientific">Streptomyces radicis</name>
    <dbReference type="NCBI Taxonomy" id="1750517"/>
    <lineage>
        <taxon>Bacteria</taxon>
        <taxon>Bacillati</taxon>
        <taxon>Actinomycetota</taxon>
        <taxon>Actinomycetes</taxon>
        <taxon>Kitasatosporales</taxon>
        <taxon>Streptomycetaceae</taxon>
        <taxon>Streptomyces</taxon>
    </lineage>
</organism>
<proteinExistence type="predicted"/>
<feature type="non-terminal residue" evidence="2">
    <location>
        <position position="1"/>
    </location>
</feature>
<evidence type="ECO:0000313" key="3">
    <source>
        <dbReference type="EMBL" id="RKN12358.1"/>
    </source>
</evidence>
<dbReference type="Proteomes" id="UP000268652">
    <property type="component" value="Unassembled WGS sequence"/>
</dbReference>
<feature type="non-terminal residue" evidence="2">
    <location>
        <position position="366"/>
    </location>
</feature>
<dbReference type="RefSeq" id="WP_183091722.1">
    <property type="nucleotide sequence ID" value="NZ_RBDX01000080.1"/>
</dbReference>
<name>A0A3A9VRM0_9ACTN</name>
<comment type="caution">
    <text evidence="2">The sequence shown here is derived from an EMBL/GenBank/DDBJ whole genome shotgun (WGS) entry which is preliminary data.</text>
</comment>
<gene>
    <name evidence="3" type="ORF">D7318_32300</name>
    <name evidence="2" type="ORF">D7319_32450</name>
</gene>
<evidence type="ECO:0000313" key="5">
    <source>
        <dbReference type="Proteomes" id="UP000275024"/>
    </source>
</evidence>
<sequence>RVTAIAYGPLHGNRILDTGPGDPVHLLNRDGNPVDNTTVTPLASGDHLVVRGDTTYLVADDGLFTYRVTYLTGRNPDLLALTRPDGQLYPLPRTLDGTTLHDHVIRHTDATPTPTRANPNPPQGHRLTLHTPERAITYHADTGRVIENSDGTDGTDGTPGFQRVNDVEYLLLTPEHRAIPVQQLTESTTSTRPTTPDLGDTDLTVHMAFVPDRPGNPGSDASDGSGVPGPARHGMGDSNVELTELPHPVRLSGHDGRSTGTLTTPPGGGAPTLTRDGQPVATDDIRITDRAILIRTGTTTTFHDPHDGHFLANLHVHRDGPLADHIAITRAGQPPLLIRLDGQPTDLHVHHTGPLTGHIAITRAGQ</sequence>
<keyword evidence="4" id="KW-1185">Reference proteome</keyword>
<dbReference type="EMBL" id="RBDX01000080">
    <property type="protein sequence ID" value="RKN02833.1"/>
    <property type="molecule type" value="Genomic_DNA"/>
</dbReference>
<accession>A0A3A9VRM0</accession>